<dbReference type="GeneID" id="9131275"/>
<evidence type="ECO:0000256" key="1">
    <source>
        <dbReference type="SAM" id="Phobius"/>
    </source>
</evidence>
<dbReference type="InterPro" id="IPR013347">
    <property type="entry name" value="MeTrfase_F_su"/>
</dbReference>
<dbReference type="GO" id="GO:0016020">
    <property type="term" value="C:membrane"/>
    <property type="evidence" value="ECO:0007669"/>
    <property type="project" value="InterPro"/>
</dbReference>
<evidence type="ECO:0000313" key="4">
    <source>
        <dbReference type="Proteomes" id="UP000002061"/>
    </source>
</evidence>
<dbReference type="GO" id="GO:0015948">
    <property type="term" value="P:methanogenesis"/>
    <property type="evidence" value="ECO:0007669"/>
    <property type="project" value="InterPro"/>
</dbReference>
<dbReference type="NCBIfam" id="TIGR02507">
    <property type="entry name" value="MtrF"/>
    <property type="match status" value="1"/>
</dbReference>
<organism evidence="3 4">
    <name type="scientific">Methanocaldococcus infernus (strain DSM 11812 / JCM 15783 / ME)</name>
    <dbReference type="NCBI Taxonomy" id="573063"/>
    <lineage>
        <taxon>Archaea</taxon>
        <taxon>Methanobacteriati</taxon>
        <taxon>Methanobacteriota</taxon>
        <taxon>Methanomada group</taxon>
        <taxon>Methanococci</taxon>
        <taxon>Methanococcales</taxon>
        <taxon>Methanocaldococcaceae</taxon>
        <taxon>Methanocaldococcus</taxon>
    </lineage>
</organism>
<evidence type="ECO:0000259" key="2">
    <source>
        <dbReference type="Pfam" id="PF09472"/>
    </source>
</evidence>
<protein>
    <submittedName>
        <fullName evidence="3">Tetrahydromethanopterin S-methyltransferase, F subunit</fullName>
    </submittedName>
</protein>
<keyword evidence="1" id="KW-0472">Membrane</keyword>
<gene>
    <name evidence="3" type="ordered locus">Metin_0275</name>
</gene>
<evidence type="ECO:0000313" key="3">
    <source>
        <dbReference type="EMBL" id="ADG12945.1"/>
    </source>
</evidence>
<dbReference type="AlphaFoldDB" id="D5VQU2"/>
<dbReference type="Pfam" id="PF09472">
    <property type="entry name" value="MtrF"/>
    <property type="match status" value="1"/>
</dbReference>
<keyword evidence="1" id="KW-1133">Transmembrane helix</keyword>
<keyword evidence="4" id="KW-1185">Reference proteome</keyword>
<dbReference type="EMBL" id="CP002009">
    <property type="protein sequence ID" value="ADG12945.1"/>
    <property type="molecule type" value="Genomic_DNA"/>
</dbReference>
<dbReference type="GO" id="GO:0032259">
    <property type="term" value="P:methylation"/>
    <property type="evidence" value="ECO:0007669"/>
    <property type="project" value="UniProtKB-KW"/>
</dbReference>
<feature type="transmembrane region" description="Helical" evidence="1">
    <location>
        <begin position="42"/>
        <end position="68"/>
    </location>
</feature>
<dbReference type="HOGENOM" id="CLU_204306_0_0_2"/>
<dbReference type="KEGG" id="mif:Metin_0275"/>
<reference evidence="3" key="1">
    <citation type="submission" date="2010-04" db="EMBL/GenBank/DDBJ databases">
        <title>Complete sequence of Methanocaldococcus infernus ME.</title>
        <authorList>
            <consortium name="US DOE Joint Genome Institute"/>
            <person name="Lucas S."/>
            <person name="Copeland A."/>
            <person name="Lapidus A."/>
            <person name="Cheng J.-F."/>
            <person name="Bruce D."/>
            <person name="Goodwin L."/>
            <person name="Pitluck S."/>
            <person name="Munk A.C."/>
            <person name="Detter J.C."/>
            <person name="Han C."/>
            <person name="Tapia R."/>
            <person name="Land M."/>
            <person name="Hauser L."/>
            <person name="Kyrpides N."/>
            <person name="Mikhailova N."/>
            <person name="Sieprawska-Lupa M."/>
            <person name="Whitman W.B."/>
            <person name="Woyke T."/>
        </authorList>
    </citation>
    <scope>NUCLEOTIDE SEQUENCE [LARGE SCALE GENOMIC DNA]</scope>
    <source>
        <strain evidence="3">ME</strain>
    </source>
</reference>
<dbReference type="STRING" id="573063.Metin_0275"/>
<name>D5VQU2_METIM</name>
<sequence>MAKIEITNKPNISSIQSYMEELEYKVGLITRNRGLESGIEHYGLKGAICGAIFALVLFGIPLILYIYLKMSGGM</sequence>
<accession>D5VQU2</accession>
<dbReference type="OrthoDB" id="64662at2157"/>
<dbReference type="GO" id="GO:0030269">
    <property type="term" value="F:tetrahydromethanopterin S-methyltransferase activity"/>
    <property type="evidence" value="ECO:0007669"/>
    <property type="project" value="InterPro"/>
</dbReference>
<dbReference type="RefSeq" id="WP_013099691.1">
    <property type="nucleotide sequence ID" value="NC_014122.1"/>
</dbReference>
<dbReference type="eggNOG" id="arCOG03381">
    <property type="taxonomic scope" value="Archaea"/>
</dbReference>
<feature type="domain" description="Tetrahydromethanopterin S-methyltransferase F subunit" evidence="2">
    <location>
        <begin position="4"/>
        <end position="64"/>
    </location>
</feature>
<dbReference type="Proteomes" id="UP000002061">
    <property type="component" value="Chromosome"/>
</dbReference>
<proteinExistence type="predicted"/>
<keyword evidence="1" id="KW-0812">Transmembrane</keyword>
<dbReference type="NCBIfam" id="NF009776">
    <property type="entry name" value="PRK13275.1"/>
    <property type="match status" value="1"/>
</dbReference>